<dbReference type="InterPro" id="IPR012337">
    <property type="entry name" value="RNaseH-like_sf"/>
</dbReference>
<comment type="caution">
    <text evidence="2">The sequence shown here is derived from an EMBL/GenBank/DDBJ whole genome shotgun (WGS) entry which is preliminary data.</text>
</comment>
<feature type="domain" description="RNase H type-1" evidence="1">
    <location>
        <begin position="1"/>
        <end position="60"/>
    </location>
</feature>
<evidence type="ECO:0000313" key="2">
    <source>
        <dbReference type="EMBL" id="GFG36432.1"/>
    </source>
</evidence>
<dbReference type="Pfam" id="PF00075">
    <property type="entry name" value="RNase_H"/>
    <property type="match status" value="1"/>
</dbReference>
<proteinExistence type="predicted"/>
<evidence type="ECO:0000259" key="1">
    <source>
        <dbReference type="PROSITE" id="PS50879"/>
    </source>
</evidence>
<dbReference type="InterPro" id="IPR002156">
    <property type="entry name" value="RNaseH_domain"/>
</dbReference>
<protein>
    <recommendedName>
        <fullName evidence="1">RNase H type-1 domain-containing protein</fullName>
    </recommendedName>
</protein>
<feature type="non-terminal residue" evidence="2">
    <location>
        <position position="1"/>
    </location>
</feature>
<dbReference type="EMBL" id="BLKM01000636">
    <property type="protein sequence ID" value="GFG36432.1"/>
    <property type="molecule type" value="Genomic_DNA"/>
</dbReference>
<sequence length="82" mass="8858">RPSALEALQAVKTTSLLVRECQKALDAISTYHSVGLFWVPGHSGIRGNETADQLAKGGSAHHFVGPEPAVGVSRQRIRRKIQ</sequence>
<dbReference type="PROSITE" id="PS50879">
    <property type="entry name" value="RNASE_H_1"/>
    <property type="match status" value="1"/>
</dbReference>
<dbReference type="Proteomes" id="UP000502823">
    <property type="component" value="Unassembled WGS sequence"/>
</dbReference>
<dbReference type="GO" id="GO:0003676">
    <property type="term" value="F:nucleic acid binding"/>
    <property type="evidence" value="ECO:0007669"/>
    <property type="project" value="InterPro"/>
</dbReference>
<name>A0A6L2PYS0_COPFO</name>
<dbReference type="GO" id="GO:0004523">
    <property type="term" value="F:RNA-DNA hybrid ribonuclease activity"/>
    <property type="evidence" value="ECO:0007669"/>
    <property type="project" value="InterPro"/>
</dbReference>
<keyword evidence="3" id="KW-1185">Reference proteome</keyword>
<dbReference type="OrthoDB" id="8038955at2759"/>
<dbReference type="Gene3D" id="3.30.420.10">
    <property type="entry name" value="Ribonuclease H-like superfamily/Ribonuclease H"/>
    <property type="match status" value="1"/>
</dbReference>
<accession>A0A6L2PYS0</accession>
<reference evidence="3" key="1">
    <citation type="submission" date="2020-01" db="EMBL/GenBank/DDBJ databases">
        <title>Draft genome sequence of the Termite Coptotermes fromosanus.</title>
        <authorList>
            <person name="Itakura S."/>
            <person name="Yosikawa Y."/>
            <person name="Umezawa K."/>
        </authorList>
    </citation>
    <scope>NUCLEOTIDE SEQUENCE [LARGE SCALE GENOMIC DNA]</scope>
</reference>
<dbReference type="InterPro" id="IPR036397">
    <property type="entry name" value="RNaseH_sf"/>
</dbReference>
<dbReference type="AlphaFoldDB" id="A0A6L2PYS0"/>
<evidence type="ECO:0000313" key="3">
    <source>
        <dbReference type="Proteomes" id="UP000502823"/>
    </source>
</evidence>
<gene>
    <name evidence="2" type="ORF">Cfor_00676</name>
</gene>
<dbReference type="InParanoid" id="A0A6L2PYS0"/>
<dbReference type="SUPFAM" id="SSF53098">
    <property type="entry name" value="Ribonuclease H-like"/>
    <property type="match status" value="1"/>
</dbReference>
<organism evidence="2 3">
    <name type="scientific">Coptotermes formosanus</name>
    <name type="common">Formosan subterranean termite</name>
    <dbReference type="NCBI Taxonomy" id="36987"/>
    <lineage>
        <taxon>Eukaryota</taxon>
        <taxon>Metazoa</taxon>
        <taxon>Ecdysozoa</taxon>
        <taxon>Arthropoda</taxon>
        <taxon>Hexapoda</taxon>
        <taxon>Insecta</taxon>
        <taxon>Pterygota</taxon>
        <taxon>Neoptera</taxon>
        <taxon>Polyneoptera</taxon>
        <taxon>Dictyoptera</taxon>
        <taxon>Blattodea</taxon>
        <taxon>Blattoidea</taxon>
        <taxon>Termitoidae</taxon>
        <taxon>Rhinotermitidae</taxon>
        <taxon>Coptotermes</taxon>
    </lineage>
</organism>